<keyword evidence="1" id="KW-0863">Zinc-finger</keyword>
<reference evidence="4" key="1">
    <citation type="submission" date="2021-02" db="EMBL/GenBank/DDBJ databases">
        <authorList>
            <person name="Nowell W R."/>
        </authorList>
    </citation>
    <scope>NUCLEOTIDE SEQUENCE</scope>
    <source>
        <strain evidence="4">Ploen Becks lab</strain>
    </source>
</reference>
<keyword evidence="1" id="KW-0479">Metal-binding</keyword>
<name>A0A814QWD7_9BILA</name>
<gene>
    <name evidence="4" type="ORF">OXX778_LOCUS22238</name>
</gene>
<dbReference type="EMBL" id="CAJNOC010009156">
    <property type="protein sequence ID" value="CAF1125525.1"/>
    <property type="molecule type" value="Genomic_DNA"/>
</dbReference>
<evidence type="ECO:0000259" key="3">
    <source>
        <dbReference type="PROSITE" id="PS50966"/>
    </source>
</evidence>
<organism evidence="4 5">
    <name type="scientific">Brachionus calyciflorus</name>
    <dbReference type="NCBI Taxonomy" id="104777"/>
    <lineage>
        <taxon>Eukaryota</taxon>
        <taxon>Metazoa</taxon>
        <taxon>Spiralia</taxon>
        <taxon>Gnathifera</taxon>
        <taxon>Rotifera</taxon>
        <taxon>Eurotatoria</taxon>
        <taxon>Monogononta</taxon>
        <taxon>Pseudotrocha</taxon>
        <taxon>Ploima</taxon>
        <taxon>Brachionidae</taxon>
        <taxon>Brachionus</taxon>
    </lineage>
</organism>
<dbReference type="InterPro" id="IPR007527">
    <property type="entry name" value="Znf_SWIM"/>
</dbReference>
<evidence type="ECO:0000256" key="2">
    <source>
        <dbReference type="SAM" id="MobiDB-lite"/>
    </source>
</evidence>
<proteinExistence type="predicted"/>
<feature type="compositionally biased region" description="Basic residues" evidence="2">
    <location>
        <begin position="107"/>
        <end position="120"/>
    </location>
</feature>
<dbReference type="Proteomes" id="UP000663879">
    <property type="component" value="Unassembled WGS sequence"/>
</dbReference>
<dbReference type="AlphaFoldDB" id="A0A814QWD7"/>
<sequence length="120" mass="13742">MAKIQSRHSGSVNYKVYVSYLSNIEYHKNQVPINGWYCTCKNGSRTIGCCSHIASIIFYFGYARYLDEIPKPASLLSSIYQNCFNDSSDEENDKGETQTQAQNESQKKKKNLQKKVKKNV</sequence>
<keyword evidence="1" id="KW-0862">Zinc</keyword>
<accession>A0A814QWD7</accession>
<evidence type="ECO:0000313" key="5">
    <source>
        <dbReference type="Proteomes" id="UP000663879"/>
    </source>
</evidence>
<keyword evidence="5" id="KW-1185">Reference proteome</keyword>
<comment type="caution">
    <text evidence="4">The sequence shown here is derived from an EMBL/GenBank/DDBJ whole genome shotgun (WGS) entry which is preliminary data.</text>
</comment>
<feature type="region of interest" description="Disordered" evidence="2">
    <location>
        <begin position="87"/>
        <end position="120"/>
    </location>
</feature>
<dbReference type="PROSITE" id="PS50966">
    <property type="entry name" value="ZF_SWIM"/>
    <property type="match status" value="1"/>
</dbReference>
<dbReference type="OrthoDB" id="10046738at2759"/>
<dbReference type="GO" id="GO:0008270">
    <property type="term" value="F:zinc ion binding"/>
    <property type="evidence" value="ECO:0007669"/>
    <property type="project" value="UniProtKB-KW"/>
</dbReference>
<evidence type="ECO:0000313" key="4">
    <source>
        <dbReference type="EMBL" id="CAF1125525.1"/>
    </source>
</evidence>
<feature type="domain" description="SWIM-type" evidence="3">
    <location>
        <begin position="20"/>
        <end position="61"/>
    </location>
</feature>
<protein>
    <recommendedName>
        <fullName evidence="3">SWIM-type domain-containing protein</fullName>
    </recommendedName>
</protein>
<evidence type="ECO:0000256" key="1">
    <source>
        <dbReference type="PROSITE-ProRule" id="PRU00325"/>
    </source>
</evidence>